<dbReference type="PROSITE" id="PS50268">
    <property type="entry name" value="CADHERIN_2"/>
    <property type="match status" value="2"/>
</dbReference>
<evidence type="ECO:0000256" key="7">
    <source>
        <dbReference type="ARBA" id="ARBA00023136"/>
    </source>
</evidence>
<dbReference type="InterPro" id="IPR050971">
    <property type="entry name" value="Cadherin-domain_protein"/>
</dbReference>
<keyword evidence="3" id="KW-0677">Repeat</keyword>
<keyword evidence="6" id="KW-1133">Transmembrane helix</keyword>
<dbReference type="InterPro" id="IPR002126">
    <property type="entry name" value="Cadherin-like_dom"/>
</dbReference>
<dbReference type="PANTHER" id="PTHR24025">
    <property type="entry name" value="DESMOGLEIN FAMILY MEMBER"/>
    <property type="match status" value="1"/>
</dbReference>
<evidence type="ECO:0000256" key="4">
    <source>
        <dbReference type="ARBA" id="ARBA00022837"/>
    </source>
</evidence>
<keyword evidence="7" id="KW-0472">Membrane</keyword>
<dbReference type="EMBL" id="JH818432">
    <property type="protein sequence ID" value="EKC42354.1"/>
    <property type="molecule type" value="Genomic_DNA"/>
</dbReference>
<dbReference type="InterPro" id="IPR015919">
    <property type="entry name" value="Cadherin-like_sf"/>
</dbReference>
<dbReference type="InParanoid" id="K1RF45"/>
<dbReference type="CDD" id="cd11304">
    <property type="entry name" value="Cadherin_repeat"/>
    <property type="match status" value="2"/>
</dbReference>
<dbReference type="GO" id="GO:0007156">
    <property type="term" value="P:homophilic cell adhesion via plasma membrane adhesion molecules"/>
    <property type="evidence" value="ECO:0007669"/>
    <property type="project" value="InterPro"/>
</dbReference>
<feature type="domain" description="Cadherin" evidence="8">
    <location>
        <begin position="102"/>
        <end position="193"/>
    </location>
</feature>
<dbReference type="HOGENOM" id="CLU_1385405_0_0_1"/>
<dbReference type="Pfam" id="PF00028">
    <property type="entry name" value="Cadherin"/>
    <property type="match status" value="1"/>
</dbReference>
<accession>K1RF45</accession>
<dbReference type="SUPFAM" id="SSF49313">
    <property type="entry name" value="Cadherin-like"/>
    <property type="match status" value="1"/>
</dbReference>
<evidence type="ECO:0000256" key="3">
    <source>
        <dbReference type="ARBA" id="ARBA00022737"/>
    </source>
</evidence>
<reference evidence="9" key="1">
    <citation type="journal article" date="2012" name="Nature">
        <title>The oyster genome reveals stress adaptation and complexity of shell formation.</title>
        <authorList>
            <person name="Zhang G."/>
            <person name="Fang X."/>
            <person name="Guo X."/>
            <person name="Li L."/>
            <person name="Luo R."/>
            <person name="Xu F."/>
            <person name="Yang P."/>
            <person name="Zhang L."/>
            <person name="Wang X."/>
            <person name="Qi H."/>
            <person name="Xiong Z."/>
            <person name="Que H."/>
            <person name="Xie Y."/>
            <person name="Holland P.W."/>
            <person name="Paps J."/>
            <person name="Zhu Y."/>
            <person name="Wu F."/>
            <person name="Chen Y."/>
            <person name="Wang J."/>
            <person name="Peng C."/>
            <person name="Meng J."/>
            <person name="Yang L."/>
            <person name="Liu J."/>
            <person name="Wen B."/>
            <person name="Zhang N."/>
            <person name="Huang Z."/>
            <person name="Zhu Q."/>
            <person name="Feng Y."/>
            <person name="Mount A."/>
            <person name="Hedgecock D."/>
            <person name="Xu Z."/>
            <person name="Liu Y."/>
            <person name="Domazet-Loso T."/>
            <person name="Du Y."/>
            <person name="Sun X."/>
            <person name="Zhang S."/>
            <person name="Liu B."/>
            <person name="Cheng P."/>
            <person name="Jiang X."/>
            <person name="Li J."/>
            <person name="Fan D."/>
            <person name="Wang W."/>
            <person name="Fu W."/>
            <person name="Wang T."/>
            <person name="Wang B."/>
            <person name="Zhang J."/>
            <person name="Peng Z."/>
            <person name="Li Y."/>
            <person name="Li N."/>
            <person name="Wang J."/>
            <person name="Chen M."/>
            <person name="He Y."/>
            <person name="Tan F."/>
            <person name="Song X."/>
            <person name="Zheng Q."/>
            <person name="Huang R."/>
            <person name="Yang H."/>
            <person name="Du X."/>
            <person name="Chen L."/>
            <person name="Yang M."/>
            <person name="Gaffney P.M."/>
            <person name="Wang S."/>
            <person name="Luo L."/>
            <person name="She Z."/>
            <person name="Ming Y."/>
            <person name="Huang W."/>
            <person name="Zhang S."/>
            <person name="Huang B."/>
            <person name="Zhang Y."/>
            <person name="Qu T."/>
            <person name="Ni P."/>
            <person name="Miao G."/>
            <person name="Wang J."/>
            <person name="Wang Q."/>
            <person name="Steinberg C.E."/>
            <person name="Wang H."/>
            <person name="Li N."/>
            <person name="Qian L."/>
            <person name="Zhang G."/>
            <person name="Li Y."/>
            <person name="Yang H."/>
            <person name="Liu X."/>
            <person name="Wang J."/>
            <person name="Yin Y."/>
            <person name="Wang J."/>
        </authorList>
    </citation>
    <scope>NUCLEOTIDE SEQUENCE [LARGE SCALE GENOMIC DNA]</scope>
    <source>
        <strain evidence="9">05x7-T-G4-1.051#20</strain>
    </source>
</reference>
<dbReference type="GO" id="GO:0005911">
    <property type="term" value="C:cell-cell junction"/>
    <property type="evidence" value="ECO:0007669"/>
    <property type="project" value="TreeGrafter"/>
</dbReference>
<evidence type="ECO:0000256" key="2">
    <source>
        <dbReference type="ARBA" id="ARBA00022692"/>
    </source>
</evidence>
<evidence type="ECO:0000259" key="8">
    <source>
        <dbReference type="PROSITE" id="PS50268"/>
    </source>
</evidence>
<keyword evidence="2" id="KW-0812">Transmembrane</keyword>
<protein>
    <submittedName>
        <fullName evidence="9">Protocadherin-23</fullName>
    </submittedName>
</protein>
<keyword evidence="5" id="KW-0130">Cell adhesion</keyword>
<evidence type="ECO:0000256" key="1">
    <source>
        <dbReference type="ARBA" id="ARBA00004370"/>
    </source>
</evidence>
<dbReference type="GO" id="GO:0005509">
    <property type="term" value="F:calcium ion binding"/>
    <property type="evidence" value="ECO:0007669"/>
    <property type="project" value="UniProtKB-UniRule"/>
</dbReference>
<proteinExistence type="predicted"/>
<dbReference type="PANTHER" id="PTHR24025:SF23">
    <property type="entry name" value="NEURAL-CADHERIN"/>
    <property type="match status" value="1"/>
</dbReference>
<dbReference type="SMART" id="SM00112">
    <property type="entry name" value="CA"/>
    <property type="match status" value="2"/>
</dbReference>
<dbReference type="GO" id="GO:0016020">
    <property type="term" value="C:membrane"/>
    <property type="evidence" value="ECO:0007669"/>
    <property type="project" value="UniProtKB-SubCell"/>
</dbReference>
<dbReference type="AlphaFoldDB" id="K1RF45"/>
<name>K1RF45_MAGGI</name>
<feature type="domain" description="Cadherin" evidence="8">
    <location>
        <begin position="15"/>
        <end position="111"/>
    </location>
</feature>
<dbReference type="Gene3D" id="2.60.40.60">
    <property type="entry name" value="Cadherins"/>
    <property type="match status" value="2"/>
</dbReference>
<organism evidence="9">
    <name type="scientific">Magallana gigas</name>
    <name type="common">Pacific oyster</name>
    <name type="synonym">Crassostrea gigas</name>
    <dbReference type="NCBI Taxonomy" id="29159"/>
    <lineage>
        <taxon>Eukaryota</taxon>
        <taxon>Metazoa</taxon>
        <taxon>Spiralia</taxon>
        <taxon>Lophotrochozoa</taxon>
        <taxon>Mollusca</taxon>
        <taxon>Bivalvia</taxon>
        <taxon>Autobranchia</taxon>
        <taxon>Pteriomorphia</taxon>
        <taxon>Ostreida</taxon>
        <taxon>Ostreoidea</taxon>
        <taxon>Ostreidae</taxon>
        <taxon>Magallana</taxon>
    </lineage>
</organism>
<evidence type="ECO:0000256" key="6">
    <source>
        <dbReference type="ARBA" id="ARBA00022989"/>
    </source>
</evidence>
<comment type="subcellular location">
    <subcellularLocation>
        <location evidence="1">Membrane</location>
    </subcellularLocation>
</comment>
<sequence length="197" mass="21053">MGRQNWAGARKEIANSLLAKLNCSDEDKEPNESPFGCSSITIQTGDDIKPKFTIVNNAVVTTNNVIDFDTGDVIYTLVIVGVDSSTRDPRKTGTMTIKVNIEPVNEFTPISNATPLGTEIFSINATDGDAPPHGNLSYMITDGNEKGIFRICEKTGTIHLDRSVASAAGTTFTLTVKVTDGDFCSSAVLKILITSSC</sequence>
<evidence type="ECO:0000256" key="5">
    <source>
        <dbReference type="ARBA" id="ARBA00022889"/>
    </source>
</evidence>
<evidence type="ECO:0000313" key="9">
    <source>
        <dbReference type="EMBL" id="EKC42354.1"/>
    </source>
</evidence>
<gene>
    <name evidence="9" type="ORF">CGI_10018265</name>
</gene>
<keyword evidence="4" id="KW-0106">Calcium</keyword>